<reference evidence="1 2" key="1">
    <citation type="submission" date="2019-04" db="EMBL/GenBank/DDBJ databases">
        <title>An improved genome assembly and genetic linkage map for asparagus bean, Vigna unguiculata ssp. sesquipedialis.</title>
        <authorList>
            <person name="Xia Q."/>
            <person name="Zhang R."/>
            <person name="Dong Y."/>
        </authorList>
    </citation>
    <scope>NUCLEOTIDE SEQUENCE [LARGE SCALE GENOMIC DNA]</scope>
    <source>
        <tissue evidence="1">Leaf</tissue>
    </source>
</reference>
<keyword evidence="2" id="KW-1185">Reference proteome</keyword>
<organism evidence="1 2">
    <name type="scientific">Vigna unguiculata</name>
    <name type="common">Cowpea</name>
    <dbReference type="NCBI Taxonomy" id="3917"/>
    <lineage>
        <taxon>Eukaryota</taxon>
        <taxon>Viridiplantae</taxon>
        <taxon>Streptophyta</taxon>
        <taxon>Embryophyta</taxon>
        <taxon>Tracheophyta</taxon>
        <taxon>Spermatophyta</taxon>
        <taxon>Magnoliopsida</taxon>
        <taxon>eudicotyledons</taxon>
        <taxon>Gunneridae</taxon>
        <taxon>Pentapetalae</taxon>
        <taxon>rosids</taxon>
        <taxon>fabids</taxon>
        <taxon>Fabales</taxon>
        <taxon>Fabaceae</taxon>
        <taxon>Papilionoideae</taxon>
        <taxon>50 kb inversion clade</taxon>
        <taxon>NPAAA clade</taxon>
        <taxon>indigoferoid/millettioid clade</taxon>
        <taxon>Phaseoleae</taxon>
        <taxon>Vigna</taxon>
    </lineage>
</organism>
<proteinExistence type="predicted"/>
<dbReference type="Proteomes" id="UP000501690">
    <property type="component" value="Linkage Group LG9"/>
</dbReference>
<accession>A0A4D6N069</accession>
<evidence type="ECO:0000313" key="2">
    <source>
        <dbReference type="Proteomes" id="UP000501690"/>
    </source>
</evidence>
<dbReference type="AlphaFoldDB" id="A0A4D6N069"/>
<evidence type="ECO:0000313" key="1">
    <source>
        <dbReference type="EMBL" id="QCE06241.1"/>
    </source>
</evidence>
<dbReference type="EMBL" id="CP039353">
    <property type="protein sequence ID" value="QCE06241.1"/>
    <property type="molecule type" value="Genomic_DNA"/>
</dbReference>
<sequence length="94" mass="10743">MTAVGDVDEVKVWNVRELPRGQDISKSACFWGRYSADVDQIKSRVLENEQGDGEDLQDLKRTRGIISFHRILAFRAKVTTSRSLSQRKMTVMTL</sequence>
<gene>
    <name evidence="1" type="ORF">DEO72_LG9g1252</name>
</gene>
<name>A0A4D6N069_VIGUN</name>
<protein>
    <submittedName>
        <fullName evidence="1">Uncharacterized protein</fullName>
    </submittedName>
</protein>